<evidence type="ECO:0000313" key="5">
    <source>
        <dbReference type="EMBL" id="MYM76236.1"/>
    </source>
</evidence>
<evidence type="ECO:0000256" key="1">
    <source>
        <dbReference type="ARBA" id="ARBA00001917"/>
    </source>
</evidence>
<dbReference type="PANTHER" id="PTHR39201">
    <property type="entry name" value="EXPORTED PROTEIN-RELATED"/>
    <property type="match status" value="1"/>
</dbReference>
<dbReference type="SUPFAM" id="SSF52218">
    <property type="entry name" value="Flavoproteins"/>
    <property type="match status" value="1"/>
</dbReference>
<dbReference type="InterPro" id="IPR029039">
    <property type="entry name" value="Flavoprotein-like_sf"/>
</dbReference>
<dbReference type="RefSeq" id="WP_161052680.1">
    <property type="nucleotide sequence ID" value="NZ_WWCR01000084.1"/>
</dbReference>
<dbReference type="AlphaFoldDB" id="A0A7X4KJ22"/>
<evidence type="ECO:0000259" key="4">
    <source>
        <dbReference type="Pfam" id="PF12682"/>
    </source>
</evidence>
<reference evidence="5 6" key="1">
    <citation type="submission" date="2019-12" db="EMBL/GenBank/DDBJ databases">
        <title>Novel species isolated from a subtropical stream in China.</title>
        <authorList>
            <person name="Lu H."/>
        </authorList>
    </citation>
    <scope>NUCLEOTIDE SEQUENCE [LARGE SCALE GENOMIC DNA]</scope>
    <source>
        <strain evidence="5 6">FT134W</strain>
    </source>
</reference>
<dbReference type="PROSITE" id="PS00201">
    <property type="entry name" value="FLAVODOXIN"/>
    <property type="match status" value="1"/>
</dbReference>
<keyword evidence="2" id="KW-0285">Flavoprotein</keyword>
<proteinExistence type="predicted"/>
<dbReference type="Proteomes" id="UP000469734">
    <property type="component" value="Unassembled WGS sequence"/>
</dbReference>
<comment type="cofactor">
    <cofactor evidence="1">
        <name>FMN</name>
        <dbReference type="ChEBI" id="CHEBI:58210"/>
    </cofactor>
</comment>
<dbReference type="Gene3D" id="3.40.50.360">
    <property type="match status" value="1"/>
</dbReference>
<dbReference type="Pfam" id="PF12682">
    <property type="entry name" value="Flavodoxin_4"/>
    <property type="match status" value="1"/>
</dbReference>
<sequence>MKSILIVYYSHTGVTAQVAHALARTCGADLEQITEPQPRQGVAGYLRAVWQALRQQPAPINPPRHHPADYPVVVLGTPVWAGHLSSPMRSYILQQREHFRHVALFCTMGGSGGAGVLTAMADLCNKLPMATLCVRQRDVLAERYAAALTEFVHELPTAEPAEERLAAADGASRPG</sequence>
<evidence type="ECO:0000256" key="2">
    <source>
        <dbReference type="ARBA" id="ARBA00022630"/>
    </source>
</evidence>
<accession>A0A7X4KJ22</accession>
<evidence type="ECO:0000313" key="6">
    <source>
        <dbReference type="Proteomes" id="UP000469734"/>
    </source>
</evidence>
<name>A0A7X4KJ22_9BURK</name>
<dbReference type="GO" id="GO:0010181">
    <property type="term" value="F:FMN binding"/>
    <property type="evidence" value="ECO:0007669"/>
    <property type="project" value="InterPro"/>
</dbReference>
<dbReference type="EMBL" id="WWCR01000084">
    <property type="protein sequence ID" value="MYM76236.1"/>
    <property type="molecule type" value="Genomic_DNA"/>
</dbReference>
<dbReference type="InterPro" id="IPR001226">
    <property type="entry name" value="Flavodoxin_CS"/>
</dbReference>
<gene>
    <name evidence="5" type="ORF">GTP56_29170</name>
</gene>
<evidence type="ECO:0000256" key="3">
    <source>
        <dbReference type="ARBA" id="ARBA00022643"/>
    </source>
</evidence>
<dbReference type="InterPro" id="IPR008254">
    <property type="entry name" value="Flavodoxin/NO_synth"/>
</dbReference>
<comment type="caution">
    <text evidence="5">The sequence shown here is derived from an EMBL/GenBank/DDBJ whole genome shotgun (WGS) entry which is preliminary data.</text>
</comment>
<dbReference type="PANTHER" id="PTHR39201:SF1">
    <property type="entry name" value="FLAVODOXIN-LIKE DOMAIN-CONTAINING PROTEIN"/>
    <property type="match status" value="1"/>
</dbReference>
<keyword evidence="3" id="KW-0288">FMN</keyword>
<protein>
    <submittedName>
        <fullName evidence="5">Flavodoxin</fullName>
    </submittedName>
</protein>
<feature type="domain" description="Flavodoxin-like" evidence="4">
    <location>
        <begin position="4"/>
        <end position="132"/>
    </location>
</feature>
<organism evidence="5 6">
    <name type="scientific">Duganella margarita</name>
    <dbReference type="NCBI Taxonomy" id="2692170"/>
    <lineage>
        <taxon>Bacteria</taxon>
        <taxon>Pseudomonadati</taxon>
        <taxon>Pseudomonadota</taxon>
        <taxon>Betaproteobacteria</taxon>
        <taxon>Burkholderiales</taxon>
        <taxon>Oxalobacteraceae</taxon>
        <taxon>Telluria group</taxon>
        <taxon>Duganella</taxon>
    </lineage>
</organism>
<dbReference type="GO" id="GO:0009055">
    <property type="term" value="F:electron transfer activity"/>
    <property type="evidence" value="ECO:0007669"/>
    <property type="project" value="InterPro"/>
</dbReference>